<dbReference type="EnsemblPlants" id="TuG1812G0700005850.01.T01">
    <property type="protein sequence ID" value="TuG1812G0700005850.01.T01.cds331108"/>
    <property type="gene ID" value="TuG1812G0700005850.01"/>
</dbReference>
<reference evidence="2" key="1">
    <citation type="journal article" date="2013" name="Nature">
        <title>Draft genome of the wheat A-genome progenitor Triticum urartu.</title>
        <authorList>
            <person name="Ling H.Q."/>
            <person name="Zhao S."/>
            <person name="Liu D."/>
            <person name="Wang J."/>
            <person name="Sun H."/>
            <person name="Zhang C."/>
            <person name="Fan H."/>
            <person name="Li D."/>
            <person name="Dong L."/>
            <person name="Tao Y."/>
            <person name="Gao C."/>
            <person name="Wu H."/>
            <person name="Li Y."/>
            <person name="Cui Y."/>
            <person name="Guo X."/>
            <person name="Zheng S."/>
            <person name="Wang B."/>
            <person name="Yu K."/>
            <person name="Liang Q."/>
            <person name="Yang W."/>
            <person name="Lou X."/>
            <person name="Chen J."/>
            <person name="Feng M."/>
            <person name="Jian J."/>
            <person name="Zhang X."/>
            <person name="Luo G."/>
            <person name="Jiang Y."/>
            <person name="Liu J."/>
            <person name="Wang Z."/>
            <person name="Sha Y."/>
            <person name="Zhang B."/>
            <person name="Wu H."/>
            <person name="Tang D."/>
            <person name="Shen Q."/>
            <person name="Xue P."/>
            <person name="Zou S."/>
            <person name="Wang X."/>
            <person name="Liu X."/>
            <person name="Wang F."/>
            <person name="Yang Y."/>
            <person name="An X."/>
            <person name="Dong Z."/>
            <person name="Zhang K."/>
            <person name="Zhang X."/>
            <person name="Luo M.C."/>
            <person name="Dvorak J."/>
            <person name="Tong Y."/>
            <person name="Wang J."/>
            <person name="Yang H."/>
            <person name="Li Z."/>
            <person name="Wang D."/>
            <person name="Zhang A."/>
            <person name="Wang J."/>
        </authorList>
    </citation>
    <scope>NUCLEOTIDE SEQUENCE</scope>
    <source>
        <strain evidence="2">cv. G1812</strain>
    </source>
</reference>
<reference evidence="1" key="2">
    <citation type="submission" date="2018-03" db="EMBL/GenBank/DDBJ databases">
        <title>The Triticum urartu genome reveals the dynamic nature of wheat genome evolution.</title>
        <authorList>
            <person name="Ling H."/>
            <person name="Ma B."/>
            <person name="Shi X."/>
            <person name="Liu H."/>
            <person name="Dong L."/>
            <person name="Sun H."/>
            <person name="Cao Y."/>
            <person name="Gao Q."/>
            <person name="Zheng S."/>
            <person name="Li Y."/>
            <person name="Yu Y."/>
            <person name="Du H."/>
            <person name="Qi M."/>
            <person name="Li Y."/>
            <person name="Yu H."/>
            <person name="Cui Y."/>
            <person name="Wang N."/>
            <person name="Chen C."/>
            <person name="Wu H."/>
            <person name="Zhao Y."/>
            <person name="Zhang J."/>
            <person name="Li Y."/>
            <person name="Zhou W."/>
            <person name="Zhang B."/>
            <person name="Hu W."/>
            <person name="Eijk M."/>
            <person name="Tang J."/>
            <person name="Witsenboer H."/>
            <person name="Zhao S."/>
            <person name="Li Z."/>
            <person name="Zhang A."/>
            <person name="Wang D."/>
            <person name="Liang C."/>
        </authorList>
    </citation>
    <scope>NUCLEOTIDE SEQUENCE [LARGE SCALE GENOMIC DNA]</scope>
    <source>
        <strain evidence="1">cv. G1812</strain>
    </source>
</reference>
<keyword evidence="2" id="KW-1185">Reference proteome</keyword>
<reference evidence="1" key="3">
    <citation type="submission" date="2022-06" db="UniProtKB">
        <authorList>
            <consortium name="EnsemblPlants"/>
        </authorList>
    </citation>
    <scope>IDENTIFICATION</scope>
</reference>
<name>A0A8R7VAE6_TRIUA</name>
<dbReference type="Proteomes" id="UP000015106">
    <property type="component" value="Chromosome 7"/>
</dbReference>
<dbReference type="AlphaFoldDB" id="A0A8R7VAE6"/>
<sequence>MNSLTNVNTSSLCISVISDTLAGWMAFSFEAKLASGYVSLMCACMDSKVADLLPFAG</sequence>
<protein>
    <submittedName>
        <fullName evidence="1">Uncharacterized protein</fullName>
    </submittedName>
</protein>
<evidence type="ECO:0000313" key="1">
    <source>
        <dbReference type="EnsemblPlants" id="TuG1812G0700005850.01.T01.cds331108"/>
    </source>
</evidence>
<dbReference type="Gramene" id="TuG1812G0700005850.01.T01">
    <property type="protein sequence ID" value="TuG1812G0700005850.01.T01.cds331108"/>
    <property type="gene ID" value="TuG1812G0700005850.01"/>
</dbReference>
<accession>A0A8R7VAE6</accession>
<proteinExistence type="predicted"/>
<organism evidence="1 2">
    <name type="scientific">Triticum urartu</name>
    <name type="common">Red wild einkorn</name>
    <name type="synonym">Crithodium urartu</name>
    <dbReference type="NCBI Taxonomy" id="4572"/>
    <lineage>
        <taxon>Eukaryota</taxon>
        <taxon>Viridiplantae</taxon>
        <taxon>Streptophyta</taxon>
        <taxon>Embryophyta</taxon>
        <taxon>Tracheophyta</taxon>
        <taxon>Spermatophyta</taxon>
        <taxon>Magnoliopsida</taxon>
        <taxon>Liliopsida</taxon>
        <taxon>Poales</taxon>
        <taxon>Poaceae</taxon>
        <taxon>BOP clade</taxon>
        <taxon>Pooideae</taxon>
        <taxon>Triticodae</taxon>
        <taxon>Triticeae</taxon>
        <taxon>Triticinae</taxon>
        <taxon>Triticum</taxon>
    </lineage>
</organism>
<evidence type="ECO:0000313" key="2">
    <source>
        <dbReference type="Proteomes" id="UP000015106"/>
    </source>
</evidence>